<protein>
    <recommendedName>
        <fullName evidence="1">C2H2-type domain-containing protein</fullName>
    </recommendedName>
</protein>
<evidence type="ECO:0000313" key="3">
    <source>
        <dbReference type="Proteomes" id="UP001153714"/>
    </source>
</evidence>
<dbReference type="InterPro" id="IPR003604">
    <property type="entry name" value="Matrin/U1-like-C_Znf_C2H2"/>
</dbReference>
<evidence type="ECO:0000259" key="1">
    <source>
        <dbReference type="PROSITE" id="PS00028"/>
    </source>
</evidence>
<keyword evidence="3" id="KW-1185">Reference proteome</keyword>
<sequence length="723" mass="82321">MGYYCEFCNKLFTTFAKVGLHITENQHIYNKGTQLLKRTPDGIIAFGNTLISDEAWNGFIEQTCCLCNTEFEDKCIHKAEQFHALNLIKIKIDFVDIFCYRKIDDETYHCLTCNTVLAPKTFPSHFESPDHNTKYRECYELGIKLVDKTESVQENVDNTEAPCKAKKVDVSNEGTQADLLKTAEGAVDESESIQKIVDKTKVSAKTKNADVSNEGRQADLLKTAEGVVDETESVQKKVDKTEAPAKAKKVDVSNEGRQADLLKTAEGVVDVTSTGSRAEVSKTDDGAGVSKVKQTKTNQAVKIKFVKNLKELDAIYLHSLGAKDYIKQLREGGMYCLVCGLLMMRSEVSKHLKCRHHSYILQMHKDKLENMTMTQKDNDENLRNETVKTSEDDVNRSKILDSLTEFQENDINIDYVSGTVICKKCLKDLEYNYDIIKGHIDDHKIKPNKKEIMPTPGVFNQNKVQEGRGNTLYTKPVLLKRNESDEPRTSRRSSVSSKDVDEIEAFANKNNMHFSDNKVHCNVCGTHLPPSLKNLKQHIEGANHKYKLINTDNVVVKKRELTKLSISDFVTSVVCIENSYCQDLIINEKICINIQSFLFFKSMTHSTWKCYACDVTIPNEALEIHKKNDRHRTALAEAITVTLASEFIREVRSDIYHCGYCNIVESDWDSMSEHLGSVQHKENKTVAEWRLQQHLPNMRRHEMRQDMHILAFLRLMANDGYLP</sequence>
<dbReference type="PROSITE" id="PS00028">
    <property type="entry name" value="ZINC_FINGER_C2H2_1"/>
    <property type="match status" value="1"/>
</dbReference>
<accession>A0A9N9RDV3</accession>
<dbReference type="SMART" id="SM00451">
    <property type="entry name" value="ZnF_U1"/>
    <property type="match status" value="5"/>
</dbReference>
<dbReference type="OrthoDB" id="7491038at2759"/>
<organism evidence="2 3">
    <name type="scientific">Diatraea saccharalis</name>
    <name type="common">sugarcane borer</name>
    <dbReference type="NCBI Taxonomy" id="40085"/>
    <lineage>
        <taxon>Eukaryota</taxon>
        <taxon>Metazoa</taxon>
        <taxon>Ecdysozoa</taxon>
        <taxon>Arthropoda</taxon>
        <taxon>Hexapoda</taxon>
        <taxon>Insecta</taxon>
        <taxon>Pterygota</taxon>
        <taxon>Neoptera</taxon>
        <taxon>Endopterygota</taxon>
        <taxon>Lepidoptera</taxon>
        <taxon>Glossata</taxon>
        <taxon>Ditrysia</taxon>
        <taxon>Pyraloidea</taxon>
        <taxon>Crambidae</taxon>
        <taxon>Crambinae</taxon>
        <taxon>Diatraea</taxon>
    </lineage>
</organism>
<dbReference type="EMBL" id="OU893338">
    <property type="protein sequence ID" value="CAG9794726.1"/>
    <property type="molecule type" value="Genomic_DNA"/>
</dbReference>
<evidence type="ECO:0000313" key="2">
    <source>
        <dbReference type="EMBL" id="CAG9794726.1"/>
    </source>
</evidence>
<dbReference type="AlphaFoldDB" id="A0A9N9RDV3"/>
<feature type="domain" description="C2H2-type" evidence="1">
    <location>
        <begin position="5"/>
        <end position="27"/>
    </location>
</feature>
<gene>
    <name evidence="2" type="ORF">DIATSA_LOCUS12078</name>
</gene>
<reference evidence="2" key="1">
    <citation type="submission" date="2021-12" db="EMBL/GenBank/DDBJ databases">
        <authorList>
            <person name="King R."/>
        </authorList>
    </citation>
    <scope>NUCLEOTIDE SEQUENCE</scope>
</reference>
<reference evidence="2" key="2">
    <citation type="submission" date="2022-10" db="EMBL/GenBank/DDBJ databases">
        <authorList>
            <consortium name="ENA_rothamsted_submissions"/>
            <consortium name="culmorum"/>
            <person name="King R."/>
        </authorList>
    </citation>
    <scope>NUCLEOTIDE SEQUENCE</scope>
</reference>
<proteinExistence type="predicted"/>
<dbReference type="InterPro" id="IPR013087">
    <property type="entry name" value="Znf_C2H2_type"/>
</dbReference>
<dbReference type="SMART" id="SM00355">
    <property type="entry name" value="ZnF_C2H2"/>
    <property type="match status" value="4"/>
</dbReference>
<dbReference type="Proteomes" id="UP001153714">
    <property type="component" value="Chromosome 7"/>
</dbReference>
<dbReference type="GO" id="GO:0003676">
    <property type="term" value="F:nucleic acid binding"/>
    <property type="evidence" value="ECO:0007669"/>
    <property type="project" value="InterPro"/>
</dbReference>
<dbReference type="GO" id="GO:0008270">
    <property type="term" value="F:zinc ion binding"/>
    <property type="evidence" value="ECO:0007669"/>
    <property type="project" value="InterPro"/>
</dbReference>
<name>A0A9N9RDV3_9NEOP</name>